<dbReference type="GO" id="GO:0009507">
    <property type="term" value="C:chloroplast"/>
    <property type="evidence" value="ECO:0007669"/>
    <property type="project" value="TreeGrafter"/>
</dbReference>
<dbReference type="GO" id="GO:0030497">
    <property type="term" value="P:fatty acid elongation"/>
    <property type="evidence" value="ECO:0007669"/>
    <property type="project" value="TreeGrafter"/>
</dbReference>
<dbReference type="PANTHER" id="PTHR43813:SF1">
    <property type="entry name" value="ACYL-ACTIVATING ENZYME 16, CHLOROPLASTIC-RELATED"/>
    <property type="match status" value="1"/>
</dbReference>
<evidence type="ECO:0000313" key="3">
    <source>
        <dbReference type="Proteomes" id="UP000265515"/>
    </source>
</evidence>
<dbReference type="SUPFAM" id="SSF56801">
    <property type="entry name" value="Acetyl-CoA synthetase-like"/>
    <property type="match status" value="1"/>
</dbReference>
<gene>
    <name evidence="2" type="ORF">CBR_g38044</name>
</gene>
<dbReference type="GO" id="GO:0008922">
    <property type="term" value="F:long-chain fatty acid [acyl-carrier-protein] ligase activity"/>
    <property type="evidence" value="ECO:0007669"/>
    <property type="project" value="TreeGrafter"/>
</dbReference>
<dbReference type="Proteomes" id="UP000265515">
    <property type="component" value="Unassembled WGS sequence"/>
</dbReference>
<dbReference type="STRING" id="69332.A0A388K056"/>
<protein>
    <recommendedName>
        <fullName evidence="1">AMP-dependent synthetase/ligase domain-containing protein</fullName>
    </recommendedName>
</protein>
<dbReference type="InterPro" id="IPR042099">
    <property type="entry name" value="ANL_N_sf"/>
</dbReference>
<accession>A0A388K056</accession>
<dbReference type="InterPro" id="IPR000873">
    <property type="entry name" value="AMP-dep_synth/lig_dom"/>
</dbReference>
<feature type="domain" description="AMP-dependent synthetase/ligase" evidence="1">
    <location>
        <begin position="207"/>
        <end position="665"/>
    </location>
</feature>
<evidence type="ECO:0000259" key="1">
    <source>
        <dbReference type="Pfam" id="PF00501"/>
    </source>
</evidence>
<dbReference type="InterPro" id="IPR052987">
    <property type="entry name" value="Chloroplast_AMP-bd_Enzymes"/>
</dbReference>
<dbReference type="Gene3D" id="3.40.50.12780">
    <property type="entry name" value="N-terminal domain of ligase-like"/>
    <property type="match status" value="1"/>
</dbReference>
<dbReference type="PANTHER" id="PTHR43813">
    <property type="entry name" value="ACYL-ACTIVATING ENZYME 16, CHLOROPLASTIC-RELATED"/>
    <property type="match status" value="1"/>
</dbReference>
<reference evidence="2 3" key="1">
    <citation type="journal article" date="2018" name="Cell">
        <title>The Chara Genome: Secondary Complexity and Implications for Plant Terrestrialization.</title>
        <authorList>
            <person name="Nishiyama T."/>
            <person name="Sakayama H."/>
            <person name="Vries J.D."/>
            <person name="Buschmann H."/>
            <person name="Saint-Marcoux D."/>
            <person name="Ullrich K.K."/>
            <person name="Haas F.B."/>
            <person name="Vanderstraeten L."/>
            <person name="Becker D."/>
            <person name="Lang D."/>
            <person name="Vosolsobe S."/>
            <person name="Rombauts S."/>
            <person name="Wilhelmsson P.K.I."/>
            <person name="Janitza P."/>
            <person name="Kern R."/>
            <person name="Heyl A."/>
            <person name="Rumpler F."/>
            <person name="Villalobos L.I.A.C."/>
            <person name="Clay J.M."/>
            <person name="Skokan R."/>
            <person name="Toyoda A."/>
            <person name="Suzuki Y."/>
            <person name="Kagoshima H."/>
            <person name="Schijlen E."/>
            <person name="Tajeshwar N."/>
            <person name="Catarino B."/>
            <person name="Hetherington A.J."/>
            <person name="Saltykova A."/>
            <person name="Bonnot C."/>
            <person name="Breuninger H."/>
            <person name="Symeonidi A."/>
            <person name="Radhakrishnan G.V."/>
            <person name="Van Nieuwerburgh F."/>
            <person name="Deforce D."/>
            <person name="Chang C."/>
            <person name="Karol K.G."/>
            <person name="Hedrich R."/>
            <person name="Ulvskov P."/>
            <person name="Glockner G."/>
            <person name="Delwiche C.F."/>
            <person name="Petrasek J."/>
            <person name="Van de Peer Y."/>
            <person name="Friml J."/>
            <person name="Beilby M."/>
            <person name="Dolan L."/>
            <person name="Kohara Y."/>
            <person name="Sugano S."/>
            <person name="Fujiyama A."/>
            <person name="Delaux P.-M."/>
            <person name="Quint M."/>
            <person name="TheiBen G."/>
            <person name="Hagemann M."/>
            <person name="Harholt J."/>
            <person name="Dunand C."/>
            <person name="Zachgo S."/>
            <person name="Langdale J."/>
            <person name="Maumus F."/>
            <person name="Straeten D.V.D."/>
            <person name="Gould S.B."/>
            <person name="Rensing S.A."/>
        </authorList>
    </citation>
    <scope>NUCLEOTIDE SEQUENCE [LARGE SCALE GENOMIC DNA]</scope>
    <source>
        <strain evidence="2 3">S276</strain>
    </source>
</reference>
<evidence type="ECO:0000313" key="2">
    <source>
        <dbReference type="EMBL" id="GBG63422.1"/>
    </source>
</evidence>
<dbReference type="PROSITE" id="PS00455">
    <property type="entry name" value="AMP_BINDING"/>
    <property type="match status" value="1"/>
</dbReference>
<keyword evidence="3" id="KW-1185">Reference proteome</keyword>
<dbReference type="OrthoDB" id="1700726at2759"/>
<comment type="caution">
    <text evidence="2">The sequence shown here is derived from an EMBL/GenBank/DDBJ whole genome shotgun (WGS) entry which is preliminary data.</text>
</comment>
<dbReference type="Pfam" id="PF00501">
    <property type="entry name" value="AMP-binding"/>
    <property type="match status" value="1"/>
</dbReference>
<sequence length="848" mass="92048">MDHRLPSTLTMMGRHLAQMSGRVGGGSLAEGVEWMGMTSSLPSSGACLANCAGPSLARESAATQGRLPPLWTPPPGRTPSLRPLAGLRQRCHRCRQHLRIAVPRAAARQPGGLGRAQQQALGERRTLGARPLGARQPLGIGRDRVGMRSRRALKKTACVMEPPKMEKGESSGLDHELVVPGSGLTPSGTGGPDSVKDAWKVLPDVWEVAASAYGDDVAILDPHFNPPTQFTFKELAESILDFGEGIRVFGMNKGETISLFSENSHRWLIADQGAMVAGVIDAVRGAKAPPQELAHIFCHSDSSAMVLENEELLEKLLPHLESKGSPNVKFAVVLKGDDVREEIRAKTPFPIHTYAEIIAAGHASRQALAVTNRADNSQAPSVRPDDVATLVYTSGTTGNPKGVMLTHENLLHQVKNLVDVIQPEQKRTLLSILPPWHMYERSAEYFFMSHGGRLVYSNVQNFKDDLTRYPPDYFVAVPLVFDVLYNGVQKRLASASATRQKIAAILMAISKKYQQSKRVWEGLAIAVSRQARNSVHSFGEWLVAGIVMMLLRPLNRLAQVLVYRKIRLALGITTVAISGGGSLAPHVDEFFQIIIGLPLLNGYGLTETSPVLTARRINANALGSVGPPVPFTEVKVVDPVTGESMPDGVKGLVKVKGPQVMKGYYKNPAGTIAIIDEDGWFDTGDLGWISPKSKNLASRNCGGMLVLEGRAKDTIVLSSGENVEPGPLEEAILKSNLISQVMLVGQDQRKIGALIVSNKEELHAAAVAHKLSQGDNSPPAENDYRELIRQELRKCVNSSKGFRTQDSVGPFVLIDEPFSIENGMLTATMKMKRDVISDKYADKIKALF</sequence>
<name>A0A388K056_CHABU</name>
<dbReference type="EMBL" id="BFEA01000039">
    <property type="protein sequence ID" value="GBG63422.1"/>
    <property type="molecule type" value="Genomic_DNA"/>
</dbReference>
<dbReference type="OMA" id="NARMRFI"/>
<dbReference type="InterPro" id="IPR020845">
    <property type="entry name" value="AMP-binding_CS"/>
</dbReference>
<dbReference type="Gramene" id="GBG63422">
    <property type="protein sequence ID" value="GBG63422"/>
    <property type="gene ID" value="CBR_g38044"/>
</dbReference>
<proteinExistence type="predicted"/>
<dbReference type="AlphaFoldDB" id="A0A388K056"/>
<organism evidence="2 3">
    <name type="scientific">Chara braunii</name>
    <name type="common">Braun's stonewort</name>
    <dbReference type="NCBI Taxonomy" id="69332"/>
    <lineage>
        <taxon>Eukaryota</taxon>
        <taxon>Viridiplantae</taxon>
        <taxon>Streptophyta</taxon>
        <taxon>Charophyceae</taxon>
        <taxon>Charales</taxon>
        <taxon>Characeae</taxon>
        <taxon>Chara</taxon>
    </lineage>
</organism>
<dbReference type="Pfam" id="PF23562">
    <property type="entry name" value="AMP-binding_C_3"/>
    <property type="match status" value="1"/>
</dbReference>